<sequence length="1296" mass="131057">VTGANDGPALAADTLAAVEDGPSVDVDLAALGADIDSDNTGTTLGYAITGDPAEGTASISGTTLSFAPGEDFQNLAQGETRDVTITVTATDAHGDTATNDVTVTVTGANDGPEALNDTASVGGTPLPAGFVQNPANGHYYNFFEDDVTWAEANDLAEDMGGYLATITSLAESNFVLTLPTTNLFAYLGGSDAASEGTWTWTGGPEAGTQFFPGGFAPWDAGEPNNGFTGEDVLMMYVNSGNVGNWNDISGALNPDIGFLVEVDDLPTGLNGTDIDVLANDTDVDTGAVLSVSGFDLMSAGGAVISQNGDGTLRYEQGTAYDFLAAGDTAVDTFDYTVTDEHGATSTATVSVTVTGVNQGPAVAAPLVAVTDEDDASFTVDMLDGASDVDAGETATLSVQNVTGLTAGVTLVGNSLTVDPSDAAFQSLAAGESQIITVNYEVVDVQNAVVGQSVTVTVTGTNDDPEISVDDFAPVPEGDTGVPNEVVFDPATVLTGSDVDNGETPQVVAGSLSIAAAPGSDTGNTTPFSIGATAATLDTADYDVLAAGQTGRFSLSFDVISGTQVSTQSAMIEITGQNDAPVASDMTVNANEDGPAITIDPAVFDPDAGDTRSFTFDTIETSGTVTDLGNGQFSYDPAGLFESLAEGVGTTDIFTYTVTDAAGESSTATVTVNLTGQNDAPVAEDILISGDNDGPITGTLVGFDPDAGETPSFALGTQGPGNGAVTVSADGNVTYTPGPGFAGFDSFEIVASDGSLTDSATVTVAVSDPGSQEAADLGLGITIDTESIDGRPAGAVNVTRSVAEATPVNLVFALDGSGSFAFEFDDQIAAVKTTLATLAENFSGPGAPQVDVQIIVFSSGATSYGKDGVDDPANGFTPFDLVDDADAIQQTLSDITHPGGGTDWHEAINDAKEFFDQENSAGNDEVDFLYFITDGQPTGADSLWQNAVKAIRDAHDPQIFTFGVGGAFDATKLEQTFTIDGTDYRFDSDGDARTINTASDLVVEVQETGLFAPELVSFSLTLQSDGTDHGVISTTIDSDGTGFTLPLAAVAGIEDKLGADNDFVATAIFDLDGDAGTTGDQITIVEATRISAPDAPVSPAGSGTADLLLGGTADDTLEGGDGNDLLIGGGGNDSLVGGADDDLIVLNAPAGTVVADGGTGRDTLKFDMGGDLTSDVLPTLTITDIEALDMENGQSNDLSLTLADIEGLSSEADSDLEALLGAALPDPDSATIYGDAGDNLALTNPDGAIVKDPNGTGPVSDGNGTTFDIYQFFDGSDALLATLAVDDDVNVSAVVVA</sequence>
<dbReference type="NCBIfam" id="TIGR01965">
    <property type="entry name" value="VCBS_repeat"/>
    <property type="match status" value="4"/>
</dbReference>
<evidence type="ECO:0000256" key="3">
    <source>
        <dbReference type="ARBA" id="ARBA00022737"/>
    </source>
</evidence>
<dbReference type="Pfam" id="PF17963">
    <property type="entry name" value="Big_9"/>
    <property type="match status" value="4"/>
</dbReference>
<dbReference type="PROSITE" id="PS50234">
    <property type="entry name" value="VWFA"/>
    <property type="match status" value="1"/>
</dbReference>
<dbReference type="RefSeq" id="WP_377070397.1">
    <property type="nucleotide sequence ID" value="NZ_JBHMEC010000019.1"/>
</dbReference>
<feature type="non-terminal residue" evidence="9">
    <location>
        <position position="1"/>
    </location>
</feature>
<dbReference type="CDD" id="cd00198">
    <property type="entry name" value="vWFA"/>
    <property type="match status" value="1"/>
</dbReference>
<organism evidence="9 10">
    <name type="scientific">Roseovarius ramblicola</name>
    <dbReference type="NCBI Taxonomy" id="2022336"/>
    <lineage>
        <taxon>Bacteria</taxon>
        <taxon>Pseudomonadati</taxon>
        <taxon>Pseudomonadota</taxon>
        <taxon>Alphaproteobacteria</taxon>
        <taxon>Rhodobacterales</taxon>
        <taxon>Roseobacteraceae</taxon>
        <taxon>Roseovarius</taxon>
    </lineage>
</organism>
<keyword evidence="5" id="KW-0472">Membrane</keyword>
<dbReference type="InterPro" id="IPR016187">
    <property type="entry name" value="CTDL_fold"/>
</dbReference>
<dbReference type="Gene3D" id="3.10.100.10">
    <property type="entry name" value="Mannose-Binding Protein A, subunit A"/>
    <property type="match status" value="1"/>
</dbReference>
<dbReference type="InterPro" id="IPR036465">
    <property type="entry name" value="vWFA_dom_sf"/>
</dbReference>
<dbReference type="InterPro" id="IPR001343">
    <property type="entry name" value="Hemolysn_Ca-bd"/>
</dbReference>
<dbReference type="InterPro" id="IPR002126">
    <property type="entry name" value="Cadherin-like_dom"/>
</dbReference>
<dbReference type="SUPFAM" id="SSF56436">
    <property type="entry name" value="C-type lectin-like"/>
    <property type="match status" value="1"/>
</dbReference>
<evidence type="ECO:0000259" key="8">
    <source>
        <dbReference type="PROSITE" id="PS50268"/>
    </source>
</evidence>
<dbReference type="NCBIfam" id="NF012211">
    <property type="entry name" value="tand_rpt_95"/>
    <property type="match status" value="3"/>
</dbReference>
<evidence type="ECO:0000313" key="9">
    <source>
        <dbReference type="EMBL" id="MFB9150844.1"/>
    </source>
</evidence>
<dbReference type="InterPro" id="IPR001304">
    <property type="entry name" value="C-type_lectin-like"/>
</dbReference>
<dbReference type="PRINTS" id="PR00313">
    <property type="entry name" value="CABNDNGRPT"/>
</dbReference>
<feature type="domain" description="C-type lectin" evidence="6">
    <location>
        <begin position="135"/>
        <end position="247"/>
    </location>
</feature>
<evidence type="ECO:0000256" key="1">
    <source>
        <dbReference type="ARBA" id="ARBA00004370"/>
    </source>
</evidence>
<dbReference type="InterPro" id="IPR010221">
    <property type="entry name" value="VCBS_dom"/>
</dbReference>
<evidence type="ECO:0000256" key="5">
    <source>
        <dbReference type="ARBA" id="ARBA00023136"/>
    </source>
</evidence>
<dbReference type="SMART" id="SM00034">
    <property type="entry name" value="CLECT"/>
    <property type="match status" value="1"/>
</dbReference>
<gene>
    <name evidence="9" type="ORF">ACFFU4_13905</name>
</gene>
<dbReference type="Gene3D" id="2.60.40.3440">
    <property type="match status" value="1"/>
</dbReference>
<evidence type="ECO:0000313" key="10">
    <source>
        <dbReference type="Proteomes" id="UP001589670"/>
    </source>
</evidence>
<feature type="domain" description="Cadherin" evidence="8">
    <location>
        <begin position="34"/>
        <end position="115"/>
    </location>
</feature>
<dbReference type="InterPro" id="IPR018511">
    <property type="entry name" value="Hemolysin-typ_Ca-bd_CS"/>
</dbReference>
<name>A0ABV5I2B4_9RHOB</name>
<dbReference type="PANTHER" id="PTHR22803">
    <property type="entry name" value="MANNOSE, PHOSPHOLIPASE, LECTIN RECEPTOR RELATED"/>
    <property type="match status" value="1"/>
</dbReference>
<dbReference type="EMBL" id="JBHMEC010000019">
    <property type="protein sequence ID" value="MFB9150844.1"/>
    <property type="molecule type" value="Genomic_DNA"/>
</dbReference>
<keyword evidence="4" id="KW-0843">Virulence</keyword>
<dbReference type="Gene3D" id="3.40.50.410">
    <property type="entry name" value="von Willebrand factor, type A domain"/>
    <property type="match status" value="1"/>
</dbReference>
<evidence type="ECO:0000256" key="4">
    <source>
        <dbReference type="ARBA" id="ARBA00023026"/>
    </source>
</evidence>
<dbReference type="InterPro" id="IPR050111">
    <property type="entry name" value="C-type_lectin/snaclec_domain"/>
</dbReference>
<keyword evidence="10" id="KW-1185">Reference proteome</keyword>
<proteinExistence type="predicted"/>
<evidence type="ECO:0000256" key="2">
    <source>
        <dbReference type="ARBA" id="ARBA00022656"/>
    </source>
</evidence>
<reference evidence="9 10" key="1">
    <citation type="submission" date="2024-09" db="EMBL/GenBank/DDBJ databases">
        <authorList>
            <person name="Sun Q."/>
            <person name="Mori K."/>
        </authorList>
    </citation>
    <scope>NUCLEOTIDE SEQUENCE [LARGE SCALE GENOMIC DNA]</scope>
    <source>
        <strain evidence="9 10">CECT 9424</strain>
    </source>
</reference>
<dbReference type="InterPro" id="IPR034007">
    <property type="entry name" value="CTLD_bac"/>
</dbReference>
<comment type="subcellular location">
    <subcellularLocation>
        <location evidence="1">Membrane</location>
    </subcellularLocation>
</comment>
<dbReference type="SUPFAM" id="SSF51120">
    <property type="entry name" value="beta-Roll"/>
    <property type="match status" value="1"/>
</dbReference>
<dbReference type="Proteomes" id="UP001589670">
    <property type="component" value="Unassembled WGS sequence"/>
</dbReference>
<dbReference type="InterPro" id="IPR011049">
    <property type="entry name" value="Serralysin-like_metalloprot_C"/>
</dbReference>
<dbReference type="SMART" id="SM00327">
    <property type="entry name" value="VWA"/>
    <property type="match status" value="1"/>
</dbReference>
<dbReference type="PRINTS" id="PR01488">
    <property type="entry name" value="RTXTOXINA"/>
</dbReference>
<comment type="caution">
    <text evidence="9">The sequence shown here is derived from an EMBL/GenBank/DDBJ whole genome shotgun (WGS) entry which is preliminary data.</text>
</comment>
<dbReference type="Gene3D" id="2.150.10.10">
    <property type="entry name" value="Serralysin-like metalloprotease, C-terminal"/>
    <property type="match status" value="1"/>
</dbReference>
<evidence type="ECO:0000259" key="7">
    <source>
        <dbReference type="PROSITE" id="PS50234"/>
    </source>
</evidence>
<dbReference type="InterPro" id="IPR016186">
    <property type="entry name" value="C-type_lectin-like/link_sf"/>
</dbReference>
<accession>A0ABV5I2B4</accession>
<dbReference type="PROSITE" id="PS00330">
    <property type="entry name" value="HEMOLYSIN_CALCIUM"/>
    <property type="match status" value="2"/>
</dbReference>
<feature type="domain" description="VWFA" evidence="7">
    <location>
        <begin position="808"/>
        <end position="1014"/>
    </location>
</feature>
<dbReference type="PROSITE" id="PS50041">
    <property type="entry name" value="C_TYPE_LECTIN_2"/>
    <property type="match status" value="1"/>
</dbReference>
<dbReference type="Pfam" id="PF00353">
    <property type="entry name" value="HemolysinCabind"/>
    <property type="match status" value="1"/>
</dbReference>
<dbReference type="Gene3D" id="2.60.40.10">
    <property type="entry name" value="Immunoglobulins"/>
    <property type="match status" value="1"/>
</dbReference>
<dbReference type="InterPro" id="IPR002035">
    <property type="entry name" value="VWF_A"/>
</dbReference>
<dbReference type="PROSITE" id="PS50268">
    <property type="entry name" value="CADHERIN_2"/>
    <property type="match status" value="1"/>
</dbReference>
<evidence type="ECO:0000259" key="6">
    <source>
        <dbReference type="PROSITE" id="PS50041"/>
    </source>
</evidence>
<protein>
    <submittedName>
        <fullName evidence="9">Tandem-95 repeat protein</fullName>
    </submittedName>
</protein>
<dbReference type="CDD" id="cd03603">
    <property type="entry name" value="CLECT_VCBS"/>
    <property type="match status" value="1"/>
</dbReference>
<dbReference type="Pfam" id="PF00092">
    <property type="entry name" value="VWA"/>
    <property type="match status" value="1"/>
</dbReference>
<dbReference type="InterPro" id="IPR013783">
    <property type="entry name" value="Ig-like_fold"/>
</dbReference>
<dbReference type="SUPFAM" id="SSF53300">
    <property type="entry name" value="vWA-like"/>
    <property type="match status" value="1"/>
</dbReference>
<keyword evidence="3" id="KW-0677">Repeat</keyword>
<keyword evidence="2" id="KW-0800">Toxin</keyword>
<dbReference type="InterPro" id="IPR003995">
    <property type="entry name" value="RTX_toxin_determinant-A"/>
</dbReference>